<dbReference type="EMBL" id="CM023481">
    <property type="protein sequence ID" value="KAH6945954.1"/>
    <property type="molecule type" value="Genomic_DNA"/>
</dbReference>
<proteinExistence type="predicted"/>
<gene>
    <name evidence="1" type="ORF">HPB50_010923</name>
</gene>
<evidence type="ECO:0000313" key="1">
    <source>
        <dbReference type="EMBL" id="KAH6945954.1"/>
    </source>
</evidence>
<reference evidence="1" key="1">
    <citation type="submission" date="2020-05" db="EMBL/GenBank/DDBJ databases">
        <title>Large-scale comparative analyses of tick genomes elucidate their genetic diversity and vector capacities.</title>
        <authorList>
            <person name="Jia N."/>
            <person name="Wang J."/>
            <person name="Shi W."/>
            <person name="Du L."/>
            <person name="Sun Y."/>
            <person name="Zhan W."/>
            <person name="Jiang J."/>
            <person name="Wang Q."/>
            <person name="Zhang B."/>
            <person name="Ji P."/>
            <person name="Sakyi L.B."/>
            <person name="Cui X."/>
            <person name="Yuan T."/>
            <person name="Jiang B."/>
            <person name="Yang W."/>
            <person name="Lam T.T.-Y."/>
            <person name="Chang Q."/>
            <person name="Ding S."/>
            <person name="Wang X."/>
            <person name="Zhu J."/>
            <person name="Ruan X."/>
            <person name="Zhao L."/>
            <person name="Wei J."/>
            <person name="Que T."/>
            <person name="Du C."/>
            <person name="Cheng J."/>
            <person name="Dai P."/>
            <person name="Han X."/>
            <person name="Huang E."/>
            <person name="Gao Y."/>
            <person name="Liu J."/>
            <person name="Shao H."/>
            <person name="Ye R."/>
            <person name="Li L."/>
            <person name="Wei W."/>
            <person name="Wang X."/>
            <person name="Wang C."/>
            <person name="Yang T."/>
            <person name="Huo Q."/>
            <person name="Li W."/>
            <person name="Guo W."/>
            <person name="Chen H."/>
            <person name="Zhou L."/>
            <person name="Ni X."/>
            <person name="Tian J."/>
            <person name="Zhou Y."/>
            <person name="Sheng Y."/>
            <person name="Liu T."/>
            <person name="Pan Y."/>
            <person name="Xia L."/>
            <person name="Li J."/>
            <person name="Zhao F."/>
            <person name="Cao W."/>
        </authorList>
    </citation>
    <scope>NUCLEOTIDE SEQUENCE</scope>
    <source>
        <strain evidence="1">Hyas-2018</strain>
    </source>
</reference>
<keyword evidence="2" id="KW-1185">Reference proteome</keyword>
<accession>A0ACB7TM83</accession>
<name>A0ACB7TM83_HYAAI</name>
<sequence>MSRATLLPLRHSTLTKWSGLVQSNFVTATDTFQEFVDGLESELAVCEEASKDDMIVTAVRSSAEVATNDYLDGKDDVDLAPEPDFSYKGALEYLTKMKAYCAKNSLSEKSLQCLSFV</sequence>
<evidence type="ECO:0000313" key="2">
    <source>
        <dbReference type="Proteomes" id="UP000821845"/>
    </source>
</evidence>
<comment type="caution">
    <text evidence="1">The sequence shown here is derived from an EMBL/GenBank/DDBJ whole genome shotgun (WGS) entry which is preliminary data.</text>
</comment>
<protein>
    <submittedName>
        <fullName evidence="1">Uncharacterized protein</fullName>
    </submittedName>
</protein>
<dbReference type="Proteomes" id="UP000821845">
    <property type="component" value="Chromosome 1"/>
</dbReference>
<organism evidence="1 2">
    <name type="scientific">Hyalomma asiaticum</name>
    <name type="common">Tick</name>
    <dbReference type="NCBI Taxonomy" id="266040"/>
    <lineage>
        <taxon>Eukaryota</taxon>
        <taxon>Metazoa</taxon>
        <taxon>Ecdysozoa</taxon>
        <taxon>Arthropoda</taxon>
        <taxon>Chelicerata</taxon>
        <taxon>Arachnida</taxon>
        <taxon>Acari</taxon>
        <taxon>Parasitiformes</taxon>
        <taxon>Ixodida</taxon>
        <taxon>Ixodoidea</taxon>
        <taxon>Ixodidae</taxon>
        <taxon>Hyalomminae</taxon>
        <taxon>Hyalomma</taxon>
    </lineage>
</organism>